<proteinExistence type="predicted"/>
<evidence type="ECO:0000313" key="2">
    <source>
        <dbReference type="Proteomes" id="UP000254631"/>
    </source>
</evidence>
<gene>
    <name evidence="1" type="ORF">NCTC12000_00859</name>
</gene>
<name>A0A378K3T8_LEGPN</name>
<evidence type="ECO:0000313" key="1">
    <source>
        <dbReference type="EMBL" id="STX78873.1"/>
    </source>
</evidence>
<protein>
    <submittedName>
        <fullName evidence="1">Uncharacterized protein</fullName>
    </submittedName>
</protein>
<reference evidence="1 2" key="1">
    <citation type="submission" date="2018-06" db="EMBL/GenBank/DDBJ databases">
        <authorList>
            <consortium name="Pathogen Informatics"/>
            <person name="Doyle S."/>
        </authorList>
    </citation>
    <scope>NUCLEOTIDE SEQUENCE [LARGE SCALE GENOMIC DNA]</scope>
    <source>
        <strain evidence="1 2">NCTC12000</strain>
    </source>
</reference>
<accession>A0A378K3T8</accession>
<dbReference type="Proteomes" id="UP000254631">
    <property type="component" value="Unassembled WGS sequence"/>
</dbReference>
<dbReference type="EMBL" id="UGOL01000001">
    <property type="protein sequence ID" value="STX78873.1"/>
    <property type="molecule type" value="Genomic_DNA"/>
</dbReference>
<dbReference type="AlphaFoldDB" id="A0A378K3T8"/>
<organism evidence="1 2">
    <name type="scientific">Legionella pneumophila</name>
    <dbReference type="NCBI Taxonomy" id="446"/>
    <lineage>
        <taxon>Bacteria</taxon>
        <taxon>Pseudomonadati</taxon>
        <taxon>Pseudomonadota</taxon>
        <taxon>Gammaproteobacteria</taxon>
        <taxon>Legionellales</taxon>
        <taxon>Legionellaceae</taxon>
        <taxon>Legionella</taxon>
    </lineage>
</organism>
<sequence>MLAKNFKGVALTQNQVSYLILFYEIHWSAY</sequence>